<dbReference type="InterPro" id="IPR036388">
    <property type="entry name" value="WH-like_DNA-bd_sf"/>
</dbReference>
<keyword evidence="3" id="KW-0238">DNA-binding</keyword>
<dbReference type="EMBL" id="JAQQAL010000029">
    <property type="protein sequence ID" value="MDC7227619.1"/>
    <property type="molecule type" value="Genomic_DNA"/>
</dbReference>
<evidence type="ECO:0000256" key="2">
    <source>
        <dbReference type="ARBA" id="ARBA00023015"/>
    </source>
</evidence>
<evidence type="ECO:0000256" key="3">
    <source>
        <dbReference type="ARBA" id="ARBA00023125"/>
    </source>
</evidence>
<dbReference type="PANTHER" id="PTHR30126:SF40">
    <property type="entry name" value="HTH-TYPE TRANSCRIPTIONAL REGULATOR GLTR"/>
    <property type="match status" value="1"/>
</dbReference>
<organism evidence="6 7">
    <name type="scientific">Candidatus Thalassospirochaeta sargassi</name>
    <dbReference type="NCBI Taxonomy" id="3119039"/>
    <lineage>
        <taxon>Bacteria</taxon>
        <taxon>Pseudomonadati</taxon>
        <taxon>Spirochaetota</taxon>
        <taxon>Spirochaetia</taxon>
        <taxon>Spirochaetales</taxon>
        <taxon>Spirochaetaceae</taxon>
        <taxon>Candidatus Thalassospirochaeta</taxon>
    </lineage>
</organism>
<protein>
    <submittedName>
        <fullName evidence="6">LysR family transcriptional regulator</fullName>
    </submittedName>
</protein>
<proteinExistence type="inferred from homology"/>
<evidence type="ECO:0000259" key="5">
    <source>
        <dbReference type="PROSITE" id="PS50931"/>
    </source>
</evidence>
<dbReference type="PANTHER" id="PTHR30126">
    <property type="entry name" value="HTH-TYPE TRANSCRIPTIONAL REGULATOR"/>
    <property type="match status" value="1"/>
</dbReference>
<gene>
    <name evidence="6" type="ORF">PQJ61_12715</name>
</gene>
<evidence type="ECO:0000313" key="6">
    <source>
        <dbReference type="EMBL" id="MDC7227619.1"/>
    </source>
</evidence>
<accession>A0AAJ1IG99</accession>
<dbReference type="AlphaFoldDB" id="A0AAJ1IG99"/>
<keyword evidence="2" id="KW-0805">Transcription regulation</keyword>
<comment type="caution">
    <text evidence="6">The sequence shown here is derived from an EMBL/GenBank/DDBJ whole genome shotgun (WGS) entry which is preliminary data.</text>
</comment>
<dbReference type="FunFam" id="1.10.10.10:FF:000001">
    <property type="entry name" value="LysR family transcriptional regulator"/>
    <property type="match status" value="1"/>
</dbReference>
<dbReference type="CDD" id="cd05466">
    <property type="entry name" value="PBP2_LTTR_substrate"/>
    <property type="match status" value="1"/>
</dbReference>
<evidence type="ECO:0000256" key="4">
    <source>
        <dbReference type="ARBA" id="ARBA00023163"/>
    </source>
</evidence>
<dbReference type="Proteomes" id="UP001221217">
    <property type="component" value="Unassembled WGS sequence"/>
</dbReference>
<dbReference type="SUPFAM" id="SSF46785">
    <property type="entry name" value="Winged helix' DNA-binding domain"/>
    <property type="match status" value="1"/>
</dbReference>
<dbReference type="GO" id="GO:0000976">
    <property type="term" value="F:transcription cis-regulatory region binding"/>
    <property type="evidence" value="ECO:0007669"/>
    <property type="project" value="TreeGrafter"/>
</dbReference>
<sequence>MLHNLDRLKTFYHIYSGKSIVAAAERLHVSQSAVSQSLQKLEEEIKTPLFIRLHKKIIPTAAGEKLFSIVESFMSDLDTCLNELEHSKEVPSGILRIGSPPEFGKTYLSLITAQFMSQYPEVTFSLELGHPGKLLPMLREGKIDFILLDEFLAKKPYSGNLDIFHFMPVAHEGIILTCSKEYYDKHIKDDLSFSSLSKQDYISYTADNLVVNSWFKHHFSKSAAKFHYVMTVNDHEAVVAAVLNHIGLGVVSSHLVRKELESGRMIKIAAPDTEIINTISLVQLLDKIPTIAEKLFAKFLIDKILSISDEYDQK</sequence>
<dbReference type="PROSITE" id="PS50931">
    <property type="entry name" value="HTH_LYSR"/>
    <property type="match status" value="1"/>
</dbReference>
<dbReference type="Gene3D" id="1.10.10.10">
    <property type="entry name" value="Winged helix-like DNA-binding domain superfamily/Winged helix DNA-binding domain"/>
    <property type="match status" value="1"/>
</dbReference>
<feature type="domain" description="HTH lysR-type" evidence="5">
    <location>
        <begin position="3"/>
        <end position="60"/>
    </location>
</feature>
<evidence type="ECO:0000313" key="7">
    <source>
        <dbReference type="Proteomes" id="UP001221217"/>
    </source>
</evidence>
<dbReference type="Pfam" id="PF00126">
    <property type="entry name" value="HTH_1"/>
    <property type="match status" value="1"/>
</dbReference>
<dbReference type="SUPFAM" id="SSF53850">
    <property type="entry name" value="Periplasmic binding protein-like II"/>
    <property type="match status" value="1"/>
</dbReference>
<keyword evidence="4" id="KW-0804">Transcription</keyword>
<evidence type="ECO:0000256" key="1">
    <source>
        <dbReference type="ARBA" id="ARBA00009437"/>
    </source>
</evidence>
<dbReference type="InterPro" id="IPR036390">
    <property type="entry name" value="WH_DNA-bd_sf"/>
</dbReference>
<dbReference type="InterPro" id="IPR000847">
    <property type="entry name" value="LysR_HTH_N"/>
</dbReference>
<dbReference type="PRINTS" id="PR00039">
    <property type="entry name" value="HTHLYSR"/>
</dbReference>
<name>A0AAJ1IG99_9SPIO</name>
<dbReference type="Pfam" id="PF03466">
    <property type="entry name" value="LysR_substrate"/>
    <property type="match status" value="1"/>
</dbReference>
<dbReference type="Gene3D" id="3.40.190.10">
    <property type="entry name" value="Periplasmic binding protein-like II"/>
    <property type="match status" value="2"/>
</dbReference>
<reference evidence="6 7" key="1">
    <citation type="submission" date="2022-12" db="EMBL/GenBank/DDBJ databases">
        <title>Metagenome assembled genome from gulf of manar.</title>
        <authorList>
            <person name="Kohli P."/>
            <person name="Pk S."/>
            <person name="Venkata Ramana C."/>
            <person name="Sasikala C."/>
        </authorList>
    </citation>
    <scope>NUCLEOTIDE SEQUENCE [LARGE SCALE GENOMIC DNA]</scope>
    <source>
        <strain evidence="6">JB008</strain>
    </source>
</reference>
<dbReference type="GO" id="GO:0003700">
    <property type="term" value="F:DNA-binding transcription factor activity"/>
    <property type="evidence" value="ECO:0007669"/>
    <property type="project" value="InterPro"/>
</dbReference>
<dbReference type="InterPro" id="IPR005119">
    <property type="entry name" value="LysR_subst-bd"/>
</dbReference>
<comment type="similarity">
    <text evidence="1">Belongs to the LysR transcriptional regulatory family.</text>
</comment>